<evidence type="ECO:0000313" key="1">
    <source>
        <dbReference type="EMBL" id="MTD58416.1"/>
    </source>
</evidence>
<dbReference type="AlphaFoldDB" id="A0A6N7Z9K8"/>
<dbReference type="Proteomes" id="UP000440096">
    <property type="component" value="Unassembled WGS sequence"/>
</dbReference>
<reference evidence="1 2" key="1">
    <citation type="submission" date="2019-11" db="EMBL/GenBank/DDBJ databases">
        <title>Draft genome of Amycolatopsis RM579.</title>
        <authorList>
            <person name="Duangmal K."/>
            <person name="Mingma R."/>
        </authorList>
    </citation>
    <scope>NUCLEOTIDE SEQUENCE [LARGE SCALE GENOMIC DNA]</scope>
    <source>
        <strain evidence="1 2">RM579</strain>
    </source>
</reference>
<sequence>MRDDHLVVPSDLESIYDAVAAEDKEMFWIEHTNARWDGYTWFQRHPERILQFFDARMTSR</sequence>
<proteinExistence type="predicted"/>
<dbReference type="RefSeq" id="WP_154760497.1">
    <property type="nucleotide sequence ID" value="NZ_WMBA01000067.1"/>
</dbReference>
<keyword evidence="2" id="KW-1185">Reference proteome</keyword>
<dbReference type="OrthoDB" id="9796609at2"/>
<accession>A0A6N7Z9K8</accession>
<evidence type="ECO:0000313" key="2">
    <source>
        <dbReference type="Proteomes" id="UP000440096"/>
    </source>
</evidence>
<gene>
    <name evidence="1" type="ORF">GKO32_31205</name>
</gene>
<organism evidence="1 2">
    <name type="scientific">Amycolatopsis pithecellobii</name>
    <dbReference type="NCBI Taxonomy" id="664692"/>
    <lineage>
        <taxon>Bacteria</taxon>
        <taxon>Bacillati</taxon>
        <taxon>Actinomycetota</taxon>
        <taxon>Actinomycetes</taxon>
        <taxon>Pseudonocardiales</taxon>
        <taxon>Pseudonocardiaceae</taxon>
        <taxon>Amycolatopsis</taxon>
    </lineage>
</organism>
<protein>
    <submittedName>
        <fullName evidence="1">Uncharacterized protein</fullName>
    </submittedName>
</protein>
<comment type="caution">
    <text evidence="1">The sequence shown here is derived from an EMBL/GenBank/DDBJ whole genome shotgun (WGS) entry which is preliminary data.</text>
</comment>
<dbReference type="EMBL" id="WMBA01000067">
    <property type="protein sequence ID" value="MTD58416.1"/>
    <property type="molecule type" value="Genomic_DNA"/>
</dbReference>
<name>A0A6N7Z9K8_9PSEU</name>